<evidence type="ECO:0000256" key="3">
    <source>
        <dbReference type="ARBA" id="ARBA00022598"/>
    </source>
</evidence>
<dbReference type="Gene3D" id="3.30.930.10">
    <property type="entry name" value="Bira Bifunctional Protein, Domain 2"/>
    <property type="match status" value="1"/>
</dbReference>
<evidence type="ECO:0000313" key="10">
    <source>
        <dbReference type="EMBL" id="KON32000.1"/>
    </source>
</evidence>
<keyword evidence="5" id="KW-0067">ATP-binding</keyword>
<dbReference type="Pfam" id="PF00152">
    <property type="entry name" value="tRNA-synt_2"/>
    <property type="match status" value="1"/>
</dbReference>
<dbReference type="SUPFAM" id="SSF50249">
    <property type="entry name" value="Nucleic acid-binding proteins"/>
    <property type="match status" value="1"/>
</dbReference>
<dbReference type="InterPro" id="IPR004365">
    <property type="entry name" value="NA-bd_OB_tRNA"/>
</dbReference>
<evidence type="ECO:0000313" key="11">
    <source>
        <dbReference type="Proteomes" id="UP000054016"/>
    </source>
</evidence>
<protein>
    <recommendedName>
        <fullName evidence="2 8">Asparagine--tRNA ligase</fullName>
        <ecNumber evidence="2 8">6.1.1.22</ecNumber>
    </recommendedName>
</protein>
<evidence type="ECO:0000256" key="7">
    <source>
        <dbReference type="ARBA" id="ARBA00023146"/>
    </source>
</evidence>
<dbReference type="AlphaFoldDB" id="A0A0M0BUJ2"/>
<organism evidence="10 11">
    <name type="scientific">miscellaneous Crenarchaeota group-1 archaeon SG8-32-3</name>
    <dbReference type="NCBI Taxonomy" id="1685125"/>
    <lineage>
        <taxon>Archaea</taxon>
        <taxon>Candidatus Bathyarchaeota</taxon>
        <taxon>MCG-1</taxon>
    </lineage>
</organism>
<dbReference type="InterPro" id="IPR012340">
    <property type="entry name" value="NA-bd_OB-fold"/>
</dbReference>
<accession>A0A0M0BUJ2</accession>
<gene>
    <name evidence="10" type="ORF">AC478_01580</name>
</gene>
<evidence type="ECO:0000256" key="8">
    <source>
        <dbReference type="NCBIfam" id="TIGR00457"/>
    </source>
</evidence>
<dbReference type="InterPro" id="IPR004522">
    <property type="entry name" value="Asn-tRNA-ligase"/>
</dbReference>
<dbReference type="Pfam" id="PF01336">
    <property type="entry name" value="tRNA_anti-codon"/>
    <property type="match status" value="1"/>
</dbReference>
<keyword evidence="4" id="KW-0547">Nucleotide-binding</keyword>
<dbReference type="PANTHER" id="PTHR22594">
    <property type="entry name" value="ASPARTYL/LYSYL-TRNA SYNTHETASE"/>
    <property type="match status" value="1"/>
</dbReference>
<dbReference type="NCBIfam" id="NF003483">
    <property type="entry name" value="PRK05159.1"/>
    <property type="match status" value="1"/>
</dbReference>
<keyword evidence="7" id="KW-0030">Aminoacyl-tRNA synthetase</keyword>
<dbReference type="InterPro" id="IPR045864">
    <property type="entry name" value="aa-tRNA-synth_II/BPL/LPL"/>
</dbReference>
<dbReference type="GO" id="GO:0006421">
    <property type="term" value="P:asparaginyl-tRNA aminoacylation"/>
    <property type="evidence" value="ECO:0007669"/>
    <property type="project" value="UniProtKB-UniRule"/>
</dbReference>
<dbReference type="PATRIC" id="fig|1685125.3.peg.351"/>
<dbReference type="GO" id="GO:0004816">
    <property type="term" value="F:asparagine-tRNA ligase activity"/>
    <property type="evidence" value="ECO:0007669"/>
    <property type="project" value="UniProtKB-UniRule"/>
</dbReference>
<evidence type="ECO:0000256" key="6">
    <source>
        <dbReference type="ARBA" id="ARBA00022917"/>
    </source>
</evidence>
<dbReference type="NCBIfam" id="NF003037">
    <property type="entry name" value="PRK03932.1"/>
    <property type="match status" value="1"/>
</dbReference>
<keyword evidence="6" id="KW-0648">Protein biosynthesis</keyword>
<reference evidence="11" key="1">
    <citation type="submission" date="2015-06" db="EMBL/GenBank/DDBJ databases">
        <title>New insights into the roles of widespread benthic archaea in carbon and nitrogen cycling.</title>
        <authorList>
            <person name="Lazar C.S."/>
            <person name="Baker B.J."/>
            <person name="Seitz K.W."/>
            <person name="Hyde A.S."/>
            <person name="Dick G.J."/>
            <person name="Hinrichs K.-U."/>
            <person name="Teske A.P."/>
        </authorList>
    </citation>
    <scope>NUCLEOTIDE SEQUENCE [LARGE SCALE GENOMIC DNA]</scope>
</reference>
<evidence type="ECO:0000256" key="1">
    <source>
        <dbReference type="ARBA" id="ARBA00008226"/>
    </source>
</evidence>
<dbReference type="PRINTS" id="PR01042">
    <property type="entry name" value="TRNASYNTHASP"/>
</dbReference>
<feature type="domain" description="Aminoacyl-transfer RNA synthetases class-II family profile" evidence="9">
    <location>
        <begin position="129"/>
        <end position="427"/>
    </location>
</feature>
<comment type="similarity">
    <text evidence="1">Belongs to the class-II aminoacyl-tRNA synthetase family.</text>
</comment>
<dbReference type="Gene3D" id="2.40.50.140">
    <property type="entry name" value="Nucleic acid-binding proteins"/>
    <property type="match status" value="1"/>
</dbReference>
<dbReference type="InterPro" id="IPR006195">
    <property type="entry name" value="aa-tRNA-synth_II"/>
</dbReference>
<dbReference type="EMBL" id="LFWV01000015">
    <property type="protein sequence ID" value="KON32000.1"/>
    <property type="molecule type" value="Genomic_DNA"/>
</dbReference>
<dbReference type="Proteomes" id="UP000054016">
    <property type="component" value="Unassembled WGS sequence"/>
</dbReference>
<dbReference type="InterPro" id="IPR002312">
    <property type="entry name" value="Asp/Asn-tRNA-synth_IIb"/>
</dbReference>
<dbReference type="SUPFAM" id="SSF55681">
    <property type="entry name" value="Class II aaRS and biotin synthetases"/>
    <property type="match status" value="1"/>
</dbReference>
<dbReference type="PANTHER" id="PTHR22594:SF34">
    <property type="entry name" value="ASPARAGINE--TRNA LIGASE, MITOCHONDRIAL-RELATED"/>
    <property type="match status" value="1"/>
</dbReference>
<proteinExistence type="inferred from homology"/>
<dbReference type="NCBIfam" id="TIGR00457">
    <property type="entry name" value="asnS"/>
    <property type="match status" value="1"/>
</dbReference>
<keyword evidence="3" id="KW-0436">Ligase</keyword>
<evidence type="ECO:0000259" key="9">
    <source>
        <dbReference type="PROSITE" id="PS50862"/>
    </source>
</evidence>
<evidence type="ECO:0000256" key="4">
    <source>
        <dbReference type="ARBA" id="ARBA00022741"/>
    </source>
</evidence>
<dbReference type="GO" id="GO:0005524">
    <property type="term" value="F:ATP binding"/>
    <property type="evidence" value="ECO:0007669"/>
    <property type="project" value="UniProtKB-KW"/>
</dbReference>
<dbReference type="GO" id="GO:0003676">
    <property type="term" value="F:nucleic acid binding"/>
    <property type="evidence" value="ECO:0007669"/>
    <property type="project" value="InterPro"/>
</dbReference>
<comment type="caution">
    <text evidence="10">The sequence shown here is derived from an EMBL/GenBank/DDBJ whole genome shotgun (WGS) entry which is preliminary data.</text>
</comment>
<dbReference type="EC" id="6.1.1.22" evidence="2 8"/>
<dbReference type="PROSITE" id="PS50862">
    <property type="entry name" value="AA_TRNA_LIGASE_II"/>
    <property type="match status" value="1"/>
</dbReference>
<evidence type="ECO:0000256" key="2">
    <source>
        <dbReference type="ARBA" id="ARBA00012816"/>
    </source>
</evidence>
<dbReference type="InterPro" id="IPR004364">
    <property type="entry name" value="Aa-tRNA-synt_II"/>
</dbReference>
<dbReference type="CDD" id="cd00776">
    <property type="entry name" value="AsxRS_core"/>
    <property type="match status" value="1"/>
</dbReference>
<name>A0A0M0BUJ2_9ARCH</name>
<sequence>MALVKIREVLDGCHENEKVAIRGWVYRKREGKTLIFLLVRDSTGFIQCTVKKGSPAWNEAERLTIESSLSLEGTVKSDKRAPGDYEITVESIHVIGLAELFPITKDQSEQFIRDVRHLWLRSRRMNLIMKIRDAVLQFARDFFESQDFTEVSPPMFISAAVEGGSTLFGVKYFDQNLYLTQSSQLYLEILIYSLEKVYCIAPSFRAEKSRTIRHLTEYWHIEGEWPFAEMNDLMCFEEELMAHICQQTAEKCKLELEELEVDVSKLSSVKTPFSRITYAEAVELLHKKGANLKWGNDLGYEDEKTLAEEFGKPFFVYDYPNEIKAFYCKTYRDRPEVAMSVDMLVPRIGEISTGGAREDDKGVLIKRIENMGLKAEDYEWYLDLRRYGTVPHIGFGMGVERLLAWMLDLENIIDAIPFPRTTRRFYP</sequence>
<evidence type="ECO:0000256" key="5">
    <source>
        <dbReference type="ARBA" id="ARBA00022840"/>
    </source>
</evidence>